<dbReference type="GO" id="GO:0004591">
    <property type="term" value="F:oxoglutarate dehydrogenase (succinyl-transferring) activity"/>
    <property type="evidence" value="ECO:0007669"/>
    <property type="project" value="TreeGrafter"/>
</dbReference>
<dbReference type="Proteomes" id="UP001151529">
    <property type="component" value="Chromosome 10"/>
</dbReference>
<keyword evidence="6" id="KW-1185">Reference proteome</keyword>
<dbReference type="GO" id="GO:0005739">
    <property type="term" value="C:mitochondrion"/>
    <property type="evidence" value="ECO:0007669"/>
    <property type="project" value="TreeGrafter"/>
</dbReference>
<dbReference type="PANTHER" id="PTHR23152:SF25">
    <property type="entry name" value="OXOGLUTARATE DEHYDROGENASE (SUCCINYL-TRANSFERRING)"/>
    <property type="match status" value="1"/>
</dbReference>
<organism evidence="5 6">
    <name type="scientific">Salix viminalis</name>
    <name type="common">Common osier</name>
    <name type="synonym">Basket willow</name>
    <dbReference type="NCBI Taxonomy" id="40686"/>
    <lineage>
        <taxon>Eukaryota</taxon>
        <taxon>Viridiplantae</taxon>
        <taxon>Streptophyta</taxon>
        <taxon>Embryophyta</taxon>
        <taxon>Tracheophyta</taxon>
        <taxon>Spermatophyta</taxon>
        <taxon>Magnoliopsida</taxon>
        <taxon>eudicotyledons</taxon>
        <taxon>Gunneridae</taxon>
        <taxon>Pentapetalae</taxon>
        <taxon>rosids</taxon>
        <taxon>fabids</taxon>
        <taxon>Malpighiales</taxon>
        <taxon>Salicaceae</taxon>
        <taxon>Saliceae</taxon>
        <taxon>Salix</taxon>
    </lineage>
</organism>
<comment type="similarity">
    <text evidence="2">Belongs to the alpha-ketoglutarate dehydrogenase family.</text>
</comment>
<evidence type="ECO:0000256" key="1">
    <source>
        <dbReference type="ARBA" id="ARBA00001964"/>
    </source>
</evidence>
<dbReference type="GO" id="GO:0045252">
    <property type="term" value="C:oxoglutarate dehydrogenase complex"/>
    <property type="evidence" value="ECO:0007669"/>
    <property type="project" value="TreeGrafter"/>
</dbReference>
<dbReference type="GO" id="GO:0006099">
    <property type="term" value="P:tricarboxylic acid cycle"/>
    <property type="evidence" value="ECO:0007669"/>
    <property type="project" value="TreeGrafter"/>
</dbReference>
<accession>A0A9Q0TYZ8</accession>
<keyword evidence="4" id="KW-0786">Thiamine pyrophosphate</keyword>
<evidence type="ECO:0000256" key="2">
    <source>
        <dbReference type="ARBA" id="ARBA00006936"/>
    </source>
</evidence>
<evidence type="ECO:0000313" key="6">
    <source>
        <dbReference type="Proteomes" id="UP001151529"/>
    </source>
</evidence>
<dbReference type="AlphaFoldDB" id="A0A9Q0TYZ8"/>
<comment type="caution">
    <text evidence="5">The sequence shown here is derived from an EMBL/GenBank/DDBJ whole genome shotgun (WGS) entry which is preliminary data.</text>
</comment>
<evidence type="ECO:0000256" key="4">
    <source>
        <dbReference type="ARBA" id="ARBA00023052"/>
    </source>
</evidence>
<gene>
    <name evidence="5" type="ORF">OIU85_023595</name>
</gene>
<evidence type="ECO:0000256" key="3">
    <source>
        <dbReference type="ARBA" id="ARBA00023002"/>
    </source>
</evidence>
<dbReference type="GO" id="GO:0030976">
    <property type="term" value="F:thiamine pyrophosphate binding"/>
    <property type="evidence" value="ECO:0007669"/>
    <property type="project" value="InterPro"/>
</dbReference>
<protein>
    <submittedName>
        <fullName evidence="5">2-OXOGLUTARATE DEHYDROGENASE</fullName>
    </submittedName>
</protein>
<dbReference type="PANTHER" id="PTHR23152">
    <property type="entry name" value="2-OXOGLUTARATE DEHYDROGENASE"/>
    <property type="match status" value="1"/>
</dbReference>
<reference evidence="5" key="2">
    <citation type="journal article" date="2023" name="Int. J. Mol. Sci.">
        <title>De Novo Assembly and Annotation of 11 Diverse Shrub Willow (Salix) Genomes Reveals Novel Gene Organization in Sex-Linked Regions.</title>
        <authorList>
            <person name="Hyden B."/>
            <person name="Feng K."/>
            <person name="Yates T.B."/>
            <person name="Jawdy S."/>
            <person name="Cereghino C."/>
            <person name="Smart L.B."/>
            <person name="Muchero W."/>
        </authorList>
    </citation>
    <scope>NUCLEOTIDE SEQUENCE [LARGE SCALE GENOMIC DNA]</scope>
    <source>
        <tissue evidence="5">Shoot tip</tissue>
    </source>
</reference>
<sequence length="196" mass="22193">MPSKNTASIPPSVPLSRLTDNVLDGRSSVHIEELQKAWGSQTRQESKRLLLLIKAYQVNGRMNAKLDPPGLEEREIPDNMDPAFHGSTETDLDREFFIELWNMPGPQILEFENIVAGMPHRGRLNVLGNVFRKPLSQIFSEFDKNAKPVEEVGFTRVLVTLSIPVNLGKFRNVACFQQLESLDRFKCGWGFWGIQG</sequence>
<dbReference type="Gene3D" id="1.10.287.1150">
    <property type="entry name" value="TPP helical domain"/>
    <property type="match status" value="1"/>
</dbReference>
<dbReference type="OrthoDB" id="413077at2759"/>
<keyword evidence="3" id="KW-0560">Oxidoreductase</keyword>
<dbReference type="InterPro" id="IPR011603">
    <property type="entry name" value="2oxoglutarate_DH_E1"/>
</dbReference>
<reference evidence="5" key="1">
    <citation type="submission" date="2022-11" db="EMBL/GenBank/DDBJ databases">
        <authorList>
            <person name="Hyden B.L."/>
            <person name="Feng K."/>
            <person name="Yates T."/>
            <person name="Jawdy S."/>
            <person name="Smart L.B."/>
            <person name="Muchero W."/>
        </authorList>
    </citation>
    <scope>NUCLEOTIDE SEQUENCE</scope>
    <source>
        <tissue evidence="5">Shoot tip</tissue>
    </source>
</reference>
<proteinExistence type="inferred from homology"/>
<dbReference type="EMBL" id="JAPFFL010000006">
    <property type="protein sequence ID" value="KAJ6720392.1"/>
    <property type="molecule type" value="Genomic_DNA"/>
</dbReference>
<name>A0A9Q0TYZ8_SALVM</name>
<comment type="cofactor">
    <cofactor evidence="1">
        <name>thiamine diphosphate</name>
        <dbReference type="ChEBI" id="CHEBI:58937"/>
    </cofactor>
</comment>
<evidence type="ECO:0000313" key="5">
    <source>
        <dbReference type="EMBL" id="KAJ6720392.1"/>
    </source>
</evidence>